<evidence type="ECO:0000256" key="1">
    <source>
        <dbReference type="ARBA" id="ARBA00022722"/>
    </source>
</evidence>
<dbReference type="NCBIfam" id="TIGR03319">
    <property type="entry name" value="RNase_Y"/>
    <property type="match status" value="1"/>
</dbReference>
<comment type="function">
    <text evidence="5">Endoribonuclease that initiates mRNA decay.</text>
</comment>
<evidence type="ECO:0000256" key="4">
    <source>
        <dbReference type="ARBA" id="ARBA00022884"/>
    </source>
</evidence>
<keyword evidence="5" id="KW-0812">Transmembrane</keyword>
<reference evidence="8 9" key="1">
    <citation type="submission" date="2017-09" db="EMBL/GenBank/DDBJ databases">
        <title>Complete genome sequence of Verrucomicrobial strain HZ-65, isolated from freshwater.</title>
        <authorList>
            <person name="Choi A."/>
        </authorList>
    </citation>
    <scope>NUCLEOTIDE SEQUENCE [LARGE SCALE GENOMIC DNA]</scope>
    <source>
        <strain evidence="8 9">HZ-65</strain>
    </source>
</reference>
<feature type="transmembrane region" description="Helical" evidence="5">
    <location>
        <begin position="6"/>
        <end position="29"/>
    </location>
</feature>
<dbReference type="SMART" id="SM00471">
    <property type="entry name" value="HDc"/>
    <property type="match status" value="1"/>
</dbReference>
<gene>
    <name evidence="5 8" type="primary">rny</name>
    <name evidence="8" type="ORF">CMV30_12215</name>
</gene>
<organism evidence="8 9">
    <name type="scientific">Nibricoccus aquaticus</name>
    <dbReference type="NCBI Taxonomy" id="2576891"/>
    <lineage>
        <taxon>Bacteria</taxon>
        <taxon>Pseudomonadati</taxon>
        <taxon>Verrucomicrobiota</taxon>
        <taxon>Opitutia</taxon>
        <taxon>Opitutales</taxon>
        <taxon>Opitutaceae</taxon>
        <taxon>Nibricoccus</taxon>
    </lineage>
</organism>
<feature type="domain" description="HD" evidence="7">
    <location>
        <begin position="330"/>
        <end position="423"/>
    </location>
</feature>
<dbReference type="GO" id="GO:0016787">
    <property type="term" value="F:hydrolase activity"/>
    <property type="evidence" value="ECO:0007669"/>
    <property type="project" value="UniProtKB-KW"/>
</dbReference>
<dbReference type="GO" id="GO:0006402">
    <property type="term" value="P:mRNA catabolic process"/>
    <property type="evidence" value="ECO:0007669"/>
    <property type="project" value="UniProtKB-UniRule"/>
</dbReference>
<accession>A0A290QBU0</accession>
<dbReference type="GO" id="GO:0005886">
    <property type="term" value="C:plasma membrane"/>
    <property type="evidence" value="ECO:0007669"/>
    <property type="project" value="UniProtKB-SubCell"/>
</dbReference>
<dbReference type="InterPro" id="IPR006674">
    <property type="entry name" value="HD_domain"/>
</dbReference>
<dbReference type="Pfam" id="PF12072">
    <property type="entry name" value="RNase_Y_N"/>
    <property type="match status" value="1"/>
</dbReference>
<dbReference type="GO" id="GO:0003723">
    <property type="term" value="F:RNA binding"/>
    <property type="evidence" value="ECO:0007669"/>
    <property type="project" value="UniProtKB-UniRule"/>
</dbReference>
<dbReference type="OrthoDB" id="9803205at2"/>
<evidence type="ECO:0000313" key="9">
    <source>
        <dbReference type="Proteomes" id="UP000217265"/>
    </source>
</evidence>
<evidence type="ECO:0000256" key="2">
    <source>
        <dbReference type="ARBA" id="ARBA00022759"/>
    </source>
</evidence>
<dbReference type="Proteomes" id="UP000217265">
    <property type="component" value="Chromosome"/>
</dbReference>
<keyword evidence="3 5" id="KW-0378">Hydrolase</keyword>
<dbReference type="InterPro" id="IPR036612">
    <property type="entry name" value="KH_dom_type_1_sf"/>
</dbReference>
<dbReference type="PANTHER" id="PTHR12826">
    <property type="entry name" value="RIBONUCLEASE Y"/>
    <property type="match status" value="1"/>
</dbReference>
<evidence type="ECO:0000256" key="5">
    <source>
        <dbReference type="HAMAP-Rule" id="MF_00335"/>
    </source>
</evidence>
<sequence>MAESAPLQWPLTVAIGVGVAGGLGLAWVLTRQTRRLANEEAAQIIEVAKREAVVAGHEARQKAEEEIQGRRAEVTREFDRREIETDIKLREIRAHEESLGLLDYQLEQKQEKLSRENAAVKQARDAIRSLSKSLRKRLEGVSQMDAEEIKRTLREEVMLECQDELRALRRETLDRSEQDLQNEAKRILITTMQRLSSKPNADITATIVHLPSEEMKGRIIGREGRNIKSFEAATGVTLLIDETPQMVLISSFDPVRREIARLALDGLVKDGRIHPASIEEFVNRAREDVDLNVQQSGEDAVQRLGINGLHPEIIKHLGRLKYRFSYTQNVLDHSIEVGFLCSMIASELGLDPNVAKRAGLLHDIGKGVEGDYEGSHAIIGADLVKRHGETPIVVNAVAAHHEEVKPETVYAGLVILADTVSASRPGARAESMTSYIQRLERLEKLAMSLEGVQQAYAIQAGREIRVVVSPQNVTDEQARELSKTLRRKIEEELQYPSTIKVTVIRESRFTETAT</sequence>
<dbReference type="InterPro" id="IPR004087">
    <property type="entry name" value="KH_dom"/>
</dbReference>
<keyword evidence="9" id="KW-1185">Reference proteome</keyword>
<dbReference type="PROSITE" id="PS51831">
    <property type="entry name" value="HD"/>
    <property type="match status" value="1"/>
</dbReference>
<dbReference type="InterPro" id="IPR004088">
    <property type="entry name" value="KH_dom_type_1"/>
</dbReference>
<dbReference type="Pfam" id="PF00013">
    <property type="entry name" value="KH_1"/>
    <property type="match status" value="1"/>
</dbReference>
<keyword evidence="5" id="KW-1003">Cell membrane</keyword>
<keyword evidence="2 5" id="KW-0255">Endonuclease</keyword>
<keyword evidence="5" id="KW-0472">Membrane</keyword>
<proteinExistence type="inferred from homology"/>
<evidence type="ECO:0000256" key="3">
    <source>
        <dbReference type="ARBA" id="ARBA00022801"/>
    </source>
</evidence>
<dbReference type="CDD" id="cd22431">
    <property type="entry name" value="KH-I_RNaseY"/>
    <property type="match status" value="1"/>
</dbReference>
<evidence type="ECO:0000256" key="6">
    <source>
        <dbReference type="NCBIfam" id="TIGR03319"/>
    </source>
</evidence>
<comment type="similarity">
    <text evidence="5">Belongs to the RNase Y family.</text>
</comment>
<comment type="subcellular location">
    <subcellularLocation>
        <location evidence="5">Cell membrane</location>
        <topology evidence="5">Single-pass membrane protein</topology>
    </subcellularLocation>
</comment>
<dbReference type="EC" id="3.1.-.-" evidence="5 6"/>
<dbReference type="EMBL" id="CP023344">
    <property type="protein sequence ID" value="ATC64660.1"/>
    <property type="molecule type" value="Genomic_DNA"/>
</dbReference>
<dbReference type="SUPFAM" id="SSF54791">
    <property type="entry name" value="Eukaryotic type KH-domain (KH-domain type I)"/>
    <property type="match status" value="1"/>
</dbReference>
<dbReference type="SUPFAM" id="SSF109604">
    <property type="entry name" value="HD-domain/PDEase-like"/>
    <property type="match status" value="1"/>
</dbReference>
<dbReference type="Gene3D" id="1.10.3210.10">
    <property type="entry name" value="Hypothetical protein af1432"/>
    <property type="match status" value="1"/>
</dbReference>
<evidence type="ECO:0000313" key="8">
    <source>
        <dbReference type="EMBL" id="ATC64660.1"/>
    </source>
</evidence>
<keyword evidence="4 5" id="KW-0694">RNA-binding</keyword>
<dbReference type="Pfam" id="PF01966">
    <property type="entry name" value="HD"/>
    <property type="match status" value="1"/>
</dbReference>
<keyword evidence="5" id="KW-1133">Transmembrane helix</keyword>
<dbReference type="NCBIfam" id="TIGR00277">
    <property type="entry name" value="HDIG"/>
    <property type="match status" value="1"/>
</dbReference>
<protein>
    <recommendedName>
        <fullName evidence="5 6">Ribonuclease Y</fullName>
        <shortName evidence="5">RNase Y</shortName>
        <ecNumber evidence="5 6">3.1.-.-</ecNumber>
    </recommendedName>
</protein>
<dbReference type="InterPro" id="IPR017705">
    <property type="entry name" value="Ribonuclease_Y"/>
</dbReference>
<dbReference type="PROSITE" id="PS50084">
    <property type="entry name" value="KH_TYPE_1"/>
    <property type="match status" value="1"/>
</dbReference>
<dbReference type="CDD" id="cd00077">
    <property type="entry name" value="HDc"/>
    <property type="match status" value="1"/>
</dbReference>
<dbReference type="HAMAP" id="MF_00335">
    <property type="entry name" value="RNase_Y"/>
    <property type="match status" value="1"/>
</dbReference>
<dbReference type="InterPro" id="IPR022711">
    <property type="entry name" value="RNase_Y_N"/>
</dbReference>
<keyword evidence="1 5" id="KW-0540">Nuclease</keyword>
<dbReference type="GO" id="GO:0004521">
    <property type="term" value="F:RNA endonuclease activity"/>
    <property type="evidence" value="ECO:0007669"/>
    <property type="project" value="UniProtKB-UniRule"/>
</dbReference>
<dbReference type="AlphaFoldDB" id="A0A290QBU0"/>
<dbReference type="InterPro" id="IPR006675">
    <property type="entry name" value="HDIG_dom"/>
</dbReference>
<dbReference type="KEGG" id="vbh:CMV30_12215"/>
<dbReference type="PANTHER" id="PTHR12826:SF15">
    <property type="entry name" value="RIBONUCLEASE Y"/>
    <property type="match status" value="1"/>
</dbReference>
<dbReference type="SMART" id="SM00322">
    <property type="entry name" value="KH"/>
    <property type="match status" value="1"/>
</dbReference>
<name>A0A290QBU0_9BACT</name>
<dbReference type="InterPro" id="IPR003607">
    <property type="entry name" value="HD/PDEase_dom"/>
</dbReference>
<evidence type="ECO:0000259" key="7">
    <source>
        <dbReference type="PROSITE" id="PS51831"/>
    </source>
</evidence>